<evidence type="ECO:0000313" key="7">
    <source>
        <dbReference type="EMBL" id="CAB9502589.1"/>
    </source>
</evidence>
<dbReference type="SMART" id="SM00020">
    <property type="entry name" value="Tryp_SPc"/>
    <property type="match status" value="1"/>
</dbReference>
<feature type="region of interest" description="Disordered" evidence="4">
    <location>
        <begin position="300"/>
        <end position="343"/>
    </location>
</feature>
<dbReference type="Pfam" id="PF00089">
    <property type="entry name" value="Trypsin"/>
    <property type="match status" value="1"/>
</dbReference>
<dbReference type="Gene3D" id="2.40.10.10">
    <property type="entry name" value="Trypsin-like serine proteases"/>
    <property type="match status" value="1"/>
</dbReference>
<evidence type="ECO:0000259" key="6">
    <source>
        <dbReference type="PROSITE" id="PS50240"/>
    </source>
</evidence>
<dbReference type="Proteomes" id="UP001153069">
    <property type="component" value="Unassembled WGS sequence"/>
</dbReference>
<feature type="domain" description="Peptidase S1" evidence="6">
    <location>
        <begin position="66"/>
        <end position="280"/>
    </location>
</feature>
<dbReference type="InterPro" id="IPR001314">
    <property type="entry name" value="Peptidase_S1A"/>
</dbReference>
<evidence type="ECO:0000256" key="5">
    <source>
        <dbReference type="SAM" id="SignalP"/>
    </source>
</evidence>
<dbReference type="OrthoDB" id="10051896at2759"/>
<comment type="similarity">
    <text evidence="1">Belongs to the peptidase S1 family.</text>
</comment>
<dbReference type="PROSITE" id="PS00134">
    <property type="entry name" value="TRYPSIN_HIS"/>
    <property type="match status" value="1"/>
</dbReference>
<reference evidence="7" key="1">
    <citation type="submission" date="2020-06" db="EMBL/GenBank/DDBJ databases">
        <authorList>
            <consortium name="Plant Systems Biology data submission"/>
        </authorList>
    </citation>
    <scope>NUCLEOTIDE SEQUENCE</scope>
    <source>
        <strain evidence="7">D6</strain>
    </source>
</reference>
<dbReference type="PRINTS" id="PR00722">
    <property type="entry name" value="CHYMOTRYPSIN"/>
</dbReference>
<keyword evidence="3" id="KW-1015">Disulfide bond</keyword>
<dbReference type="GO" id="GO:0006508">
    <property type="term" value="P:proteolysis"/>
    <property type="evidence" value="ECO:0007669"/>
    <property type="project" value="InterPro"/>
</dbReference>
<organism evidence="7 8">
    <name type="scientific">Seminavis robusta</name>
    <dbReference type="NCBI Taxonomy" id="568900"/>
    <lineage>
        <taxon>Eukaryota</taxon>
        <taxon>Sar</taxon>
        <taxon>Stramenopiles</taxon>
        <taxon>Ochrophyta</taxon>
        <taxon>Bacillariophyta</taxon>
        <taxon>Bacillariophyceae</taxon>
        <taxon>Bacillariophycidae</taxon>
        <taxon>Naviculales</taxon>
        <taxon>Naviculaceae</taxon>
        <taxon>Seminavis</taxon>
    </lineage>
</organism>
<accession>A0A9N8DKV9</accession>
<proteinExistence type="inferred from homology"/>
<evidence type="ECO:0000256" key="4">
    <source>
        <dbReference type="SAM" id="MobiDB-lite"/>
    </source>
</evidence>
<feature type="compositionally biased region" description="Low complexity" evidence="4">
    <location>
        <begin position="325"/>
        <end position="343"/>
    </location>
</feature>
<evidence type="ECO:0000256" key="2">
    <source>
        <dbReference type="ARBA" id="ARBA00023026"/>
    </source>
</evidence>
<dbReference type="InterPro" id="IPR043504">
    <property type="entry name" value="Peptidase_S1_PA_chymotrypsin"/>
</dbReference>
<feature type="compositionally biased region" description="Low complexity" evidence="4">
    <location>
        <begin position="300"/>
        <end position="309"/>
    </location>
</feature>
<evidence type="ECO:0000313" key="8">
    <source>
        <dbReference type="Proteomes" id="UP001153069"/>
    </source>
</evidence>
<dbReference type="PROSITE" id="PS50240">
    <property type="entry name" value="TRYPSIN_DOM"/>
    <property type="match status" value="1"/>
</dbReference>
<dbReference type="InterPro" id="IPR009003">
    <property type="entry name" value="Peptidase_S1_PA"/>
</dbReference>
<keyword evidence="5" id="KW-0732">Signal</keyword>
<gene>
    <name evidence="7" type="ORF">SEMRO_140_G065630.1</name>
</gene>
<dbReference type="PANTHER" id="PTHR24276">
    <property type="entry name" value="POLYSERASE-RELATED"/>
    <property type="match status" value="1"/>
</dbReference>
<keyword evidence="8" id="KW-1185">Reference proteome</keyword>
<evidence type="ECO:0000256" key="1">
    <source>
        <dbReference type="ARBA" id="ARBA00007664"/>
    </source>
</evidence>
<feature type="chain" id="PRO_5040146541" evidence="5">
    <location>
        <begin position="25"/>
        <end position="343"/>
    </location>
</feature>
<dbReference type="SUPFAM" id="SSF50494">
    <property type="entry name" value="Trypsin-like serine proteases"/>
    <property type="match status" value="1"/>
</dbReference>
<dbReference type="InterPro" id="IPR050430">
    <property type="entry name" value="Peptidase_S1"/>
</dbReference>
<comment type="caution">
    <text evidence="7">The sequence shown here is derived from an EMBL/GenBank/DDBJ whole genome shotgun (WGS) entry which is preliminary data.</text>
</comment>
<feature type="signal peptide" evidence="5">
    <location>
        <begin position="1"/>
        <end position="24"/>
    </location>
</feature>
<keyword evidence="2" id="KW-0843">Virulence</keyword>
<feature type="region of interest" description="Disordered" evidence="4">
    <location>
        <begin position="30"/>
        <end position="57"/>
    </location>
</feature>
<dbReference type="PANTHER" id="PTHR24276:SF91">
    <property type="entry name" value="AT26814P-RELATED"/>
    <property type="match status" value="1"/>
</dbReference>
<dbReference type="InterPro" id="IPR001254">
    <property type="entry name" value="Trypsin_dom"/>
</dbReference>
<dbReference type="EMBL" id="CAICTM010000139">
    <property type="protein sequence ID" value="CAB9502589.1"/>
    <property type="molecule type" value="Genomic_DNA"/>
</dbReference>
<protein>
    <submittedName>
        <fullName evidence="7">Plasminogen</fullName>
    </submittedName>
</protein>
<evidence type="ECO:0000256" key="3">
    <source>
        <dbReference type="ARBA" id="ARBA00023157"/>
    </source>
</evidence>
<dbReference type="GO" id="GO:0004252">
    <property type="term" value="F:serine-type endopeptidase activity"/>
    <property type="evidence" value="ECO:0007669"/>
    <property type="project" value="InterPro"/>
</dbReference>
<sequence length="343" mass="36469">MNNNCNLVSCLFLLLSFAFPSTHSQHVRRASTYNDESPPFVPGGFGSDPLDSNEPELNLDEQDQGIRNGFDIPPLPWFAVFQGGTLCGGSLIHGDIVLTAAHCVDDNGLPPRVRVGAGDYYNGGIVTDVVDGVLHPSWSWRRSSDPDLAVLKLSYFLPNQVAIVNDDNSIPAATQPSVFAMGFGLVNDNAVSRTLKGGLIPYVDDCSRQSYTYNRTRHLCADSRQTATCGGDSGAPVTLGMSSNLQVGINSYSNGKCSSQTIDVYTRVSVFADWIKEQVCALSARPPEYCFTEAPTEAATTISPTTTDTVDNSETMDPSETDAPTGAATSAATGAATGAASYR</sequence>
<dbReference type="AlphaFoldDB" id="A0A9N8DKV9"/>
<name>A0A9N8DKV9_9STRA</name>
<dbReference type="InterPro" id="IPR018114">
    <property type="entry name" value="TRYPSIN_HIS"/>
</dbReference>